<dbReference type="InterPro" id="IPR029062">
    <property type="entry name" value="Class_I_gatase-like"/>
</dbReference>
<dbReference type="InterPro" id="IPR018060">
    <property type="entry name" value="HTH_AraC"/>
</dbReference>
<evidence type="ECO:0000256" key="2">
    <source>
        <dbReference type="ARBA" id="ARBA00023163"/>
    </source>
</evidence>
<dbReference type="InterPro" id="IPR009057">
    <property type="entry name" value="Homeodomain-like_sf"/>
</dbReference>
<dbReference type="PROSITE" id="PS01124">
    <property type="entry name" value="HTH_ARAC_FAMILY_2"/>
    <property type="match status" value="1"/>
</dbReference>
<dbReference type="SUPFAM" id="SSF46689">
    <property type="entry name" value="Homeodomain-like"/>
    <property type="match status" value="2"/>
</dbReference>
<dbReference type="SMART" id="SM00342">
    <property type="entry name" value="HTH_ARAC"/>
    <property type="match status" value="1"/>
</dbReference>
<evidence type="ECO:0000313" key="5">
    <source>
        <dbReference type="Proteomes" id="UP000500767"/>
    </source>
</evidence>
<dbReference type="SUPFAM" id="SSF52317">
    <property type="entry name" value="Class I glutamine amidotransferase-like"/>
    <property type="match status" value="1"/>
</dbReference>
<keyword evidence="2" id="KW-0804">Transcription</keyword>
<sequence length="331" mass="35938">MTEVPRHIPVLVVLPPRVLLLDIAGPLEVLRIANTVQDRVRFDLVVGAPRIAIHSSVGLRLSGLGRLPETVEPGTVILVPGSSDQALGPAPDPQVDAEAEAHIVGWLRDTVRPGHLLVMVCEGALLAARAGLLDGYACTTHHESCARLAAMAPRARVLENRLFVEDRDRFSSAGVTAGVDLMLHLVSAWVGPAASIATARSLVVYMRRGADDPQLSPWLEGRSHLHPVVHRAQDAVAADPTREWSLAELGRVAGASPRNLSRLFSIHAGMTVTDSISRARIALARDLIRQSDLGMVQVAERAGFASARHMRRVWRRFHTTAPSDTRRMVDR</sequence>
<gene>
    <name evidence="4" type="ORF">HN018_12430</name>
</gene>
<dbReference type="InterPro" id="IPR052158">
    <property type="entry name" value="INH-QAR"/>
</dbReference>
<feature type="domain" description="HTH araC/xylS-type" evidence="3">
    <location>
        <begin position="230"/>
        <end position="328"/>
    </location>
</feature>
<evidence type="ECO:0000256" key="1">
    <source>
        <dbReference type="ARBA" id="ARBA00023015"/>
    </source>
</evidence>
<dbReference type="GO" id="GO:0003700">
    <property type="term" value="F:DNA-binding transcription factor activity"/>
    <property type="evidence" value="ECO:0007669"/>
    <property type="project" value="InterPro"/>
</dbReference>
<dbReference type="InterPro" id="IPR002818">
    <property type="entry name" value="DJ-1/PfpI"/>
</dbReference>
<dbReference type="AlphaFoldDB" id="A0A6M8HQW7"/>
<dbReference type="KEGG" id="lck:HN018_12430"/>
<keyword evidence="1" id="KW-0805">Transcription regulation</keyword>
<protein>
    <submittedName>
        <fullName evidence="4">Helix-turn-helix domain-containing protein</fullName>
    </submittedName>
</protein>
<dbReference type="Pfam" id="PF01965">
    <property type="entry name" value="DJ-1_PfpI"/>
    <property type="match status" value="1"/>
</dbReference>
<proteinExistence type="predicted"/>
<name>A0A6M8HQW7_9PROT</name>
<keyword evidence="5" id="KW-1185">Reference proteome</keyword>
<dbReference type="Gene3D" id="3.40.50.880">
    <property type="match status" value="1"/>
</dbReference>
<accession>A0A6M8HQW7</accession>
<dbReference type="Proteomes" id="UP000500767">
    <property type="component" value="Chromosome"/>
</dbReference>
<organism evidence="4 5">
    <name type="scientific">Lichenicola cladoniae</name>
    <dbReference type="NCBI Taxonomy" id="1484109"/>
    <lineage>
        <taxon>Bacteria</taxon>
        <taxon>Pseudomonadati</taxon>
        <taxon>Pseudomonadota</taxon>
        <taxon>Alphaproteobacteria</taxon>
        <taxon>Acetobacterales</taxon>
        <taxon>Acetobacteraceae</taxon>
        <taxon>Lichenicola</taxon>
    </lineage>
</organism>
<dbReference type="Pfam" id="PF12833">
    <property type="entry name" value="HTH_18"/>
    <property type="match status" value="1"/>
</dbReference>
<dbReference type="PANTHER" id="PTHR43130">
    <property type="entry name" value="ARAC-FAMILY TRANSCRIPTIONAL REGULATOR"/>
    <property type="match status" value="1"/>
</dbReference>
<dbReference type="RefSeq" id="WP_171836381.1">
    <property type="nucleotide sequence ID" value="NZ_CP053708.1"/>
</dbReference>
<reference evidence="4 5" key="1">
    <citation type="journal article" date="2014" name="World J. Microbiol. Biotechnol.">
        <title>Biodiversity and physiological characteristics of Antarctic and Arctic lichens-associated bacteria.</title>
        <authorList>
            <person name="Lee Y.M."/>
            <person name="Kim E.H."/>
            <person name="Lee H.K."/>
            <person name="Hong S.G."/>
        </authorList>
    </citation>
    <scope>NUCLEOTIDE SEQUENCE [LARGE SCALE GENOMIC DNA]</scope>
    <source>
        <strain evidence="4 5">PAMC 26569</strain>
    </source>
</reference>
<evidence type="ECO:0000259" key="3">
    <source>
        <dbReference type="PROSITE" id="PS01124"/>
    </source>
</evidence>
<dbReference type="EMBL" id="CP053708">
    <property type="protein sequence ID" value="QKE90738.1"/>
    <property type="molecule type" value="Genomic_DNA"/>
</dbReference>
<dbReference type="Gene3D" id="1.10.10.60">
    <property type="entry name" value="Homeodomain-like"/>
    <property type="match status" value="1"/>
</dbReference>
<dbReference type="PANTHER" id="PTHR43130:SF3">
    <property type="entry name" value="HTH-TYPE TRANSCRIPTIONAL REGULATOR RV1931C"/>
    <property type="match status" value="1"/>
</dbReference>
<dbReference type="GO" id="GO:0043565">
    <property type="term" value="F:sequence-specific DNA binding"/>
    <property type="evidence" value="ECO:0007669"/>
    <property type="project" value="InterPro"/>
</dbReference>
<evidence type="ECO:0000313" key="4">
    <source>
        <dbReference type="EMBL" id="QKE90738.1"/>
    </source>
</evidence>